<keyword evidence="1" id="KW-0472">Membrane</keyword>
<proteinExistence type="predicted"/>
<dbReference type="OrthoDB" id="162351at2"/>
<dbReference type="Gene3D" id="1.25.10.10">
    <property type="entry name" value="Leucine-rich Repeat Variant"/>
    <property type="match status" value="1"/>
</dbReference>
<dbReference type="AlphaFoldDB" id="A0A402BH40"/>
<reference evidence="3" key="1">
    <citation type="submission" date="2018-12" db="EMBL/GenBank/DDBJ databases">
        <title>Tengunoibacter tsumagoiensis gen. nov., sp. nov., Dictyobacter kobayashii sp. nov., D. alpinus sp. nov., and D. joshuensis sp. nov. and description of Dictyobacteraceae fam. nov. within the order Ktedonobacterales isolated from Tengu-no-mugimeshi.</title>
        <authorList>
            <person name="Wang C.M."/>
            <person name="Zheng Y."/>
            <person name="Sakai Y."/>
            <person name="Toyoda A."/>
            <person name="Minakuchi Y."/>
            <person name="Abe K."/>
            <person name="Yokota A."/>
            <person name="Yabe S."/>
        </authorList>
    </citation>
    <scope>NUCLEOTIDE SEQUENCE [LARGE SCALE GENOMIC DNA]</scope>
    <source>
        <strain evidence="3">Uno16</strain>
    </source>
</reference>
<evidence type="ECO:0000256" key="1">
    <source>
        <dbReference type="SAM" id="Phobius"/>
    </source>
</evidence>
<feature type="transmembrane region" description="Helical" evidence="1">
    <location>
        <begin position="219"/>
        <end position="238"/>
    </location>
</feature>
<accession>A0A402BH40</accession>
<dbReference type="Proteomes" id="UP000287171">
    <property type="component" value="Unassembled WGS sequence"/>
</dbReference>
<name>A0A402BH40_9CHLR</name>
<organism evidence="2 3">
    <name type="scientific">Dictyobacter alpinus</name>
    <dbReference type="NCBI Taxonomy" id="2014873"/>
    <lineage>
        <taxon>Bacteria</taxon>
        <taxon>Bacillati</taxon>
        <taxon>Chloroflexota</taxon>
        <taxon>Ktedonobacteria</taxon>
        <taxon>Ktedonobacterales</taxon>
        <taxon>Dictyobacteraceae</taxon>
        <taxon>Dictyobacter</taxon>
    </lineage>
</organism>
<dbReference type="RefSeq" id="WP_126630780.1">
    <property type="nucleotide sequence ID" value="NZ_BIFT01000002.1"/>
</dbReference>
<keyword evidence="3" id="KW-1185">Reference proteome</keyword>
<feature type="transmembrane region" description="Helical" evidence="1">
    <location>
        <begin position="330"/>
        <end position="357"/>
    </location>
</feature>
<keyword evidence="1" id="KW-0812">Transmembrane</keyword>
<feature type="transmembrane region" description="Helical" evidence="1">
    <location>
        <begin position="386"/>
        <end position="403"/>
    </location>
</feature>
<feature type="transmembrane region" description="Helical" evidence="1">
    <location>
        <begin position="290"/>
        <end position="318"/>
    </location>
</feature>
<keyword evidence="1" id="KW-1133">Transmembrane helix</keyword>
<feature type="transmembrane region" description="Helical" evidence="1">
    <location>
        <begin position="250"/>
        <end position="270"/>
    </location>
</feature>
<dbReference type="InterPro" id="IPR004155">
    <property type="entry name" value="PBS_lyase_HEAT"/>
</dbReference>
<dbReference type="SMART" id="SM00567">
    <property type="entry name" value="EZ_HEAT"/>
    <property type="match status" value="2"/>
</dbReference>
<dbReference type="InterPro" id="IPR011989">
    <property type="entry name" value="ARM-like"/>
</dbReference>
<dbReference type="Pfam" id="PF13646">
    <property type="entry name" value="HEAT_2"/>
    <property type="match status" value="1"/>
</dbReference>
<evidence type="ECO:0000313" key="2">
    <source>
        <dbReference type="EMBL" id="GCE30731.1"/>
    </source>
</evidence>
<dbReference type="SUPFAM" id="SSF48371">
    <property type="entry name" value="ARM repeat"/>
    <property type="match status" value="1"/>
</dbReference>
<evidence type="ECO:0000313" key="3">
    <source>
        <dbReference type="Proteomes" id="UP000287171"/>
    </source>
</evidence>
<dbReference type="InterPro" id="IPR016024">
    <property type="entry name" value="ARM-type_fold"/>
</dbReference>
<evidence type="ECO:0008006" key="4">
    <source>
        <dbReference type="Google" id="ProtNLM"/>
    </source>
</evidence>
<dbReference type="EMBL" id="BIFT01000002">
    <property type="protein sequence ID" value="GCE30731.1"/>
    <property type="molecule type" value="Genomic_DNA"/>
</dbReference>
<gene>
    <name evidence="2" type="ORF">KDA_62150</name>
</gene>
<protein>
    <recommendedName>
        <fullName evidence="4">HEAT repeat domain-containing protein</fullName>
    </recommendedName>
</protein>
<sequence length="413" mass="46003">MDQQGFNPEEIEISWSEEQQAPETLLSQVLGRLAERQPYLEKGLAANQQHAGLQHSAWEIRAATVRTFDGNTDPELLKAALADEHRLVRVAALRVLGQLGEQAPLEYLLQALADPEWEVREMVILTLAEINIQTSDLLGSLLQVAQKDPYAPVREAAQYVLAKNKKEYAQPSIASSNHRQVEVDTTRSAQQILCETLITITKRYSVLFIRQIPLIHKSIWLGAVLVTTLGMIMTLYSLASQPSNMQAAGVYMAMFITISAGAGAAFLFGGENDSGLELTLSTPTSIRIMMLFRFLIVVGYNLLVALIASGVVALIYGGNLWEIIHLWLEPLLLVALTTFSMSVLISSWLALLVTFGIEALHVFELQLNNLQLNFNFFMHMNWDNNPYLFVVPLLLLLVAIYYAPRQPRLASLA</sequence>
<comment type="caution">
    <text evidence="2">The sequence shown here is derived from an EMBL/GenBank/DDBJ whole genome shotgun (WGS) entry which is preliminary data.</text>
</comment>